<evidence type="ECO:0000313" key="5">
    <source>
        <dbReference type="Proteomes" id="UP000308652"/>
    </source>
</evidence>
<feature type="transmembrane region" description="Helical" evidence="2">
    <location>
        <begin position="109"/>
        <end position="128"/>
    </location>
</feature>
<feature type="compositionally biased region" description="Low complexity" evidence="1">
    <location>
        <begin position="55"/>
        <end position="67"/>
    </location>
</feature>
<dbReference type="SMART" id="SM00257">
    <property type="entry name" value="LysM"/>
    <property type="match status" value="1"/>
</dbReference>
<dbReference type="InterPro" id="IPR036779">
    <property type="entry name" value="LysM_dom_sf"/>
</dbReference>
<name>A0A5C3M9J8_9AGAR</name>
<keyword evidence="5" id="KW-1185">Reference proteome</keyword>
<dbReference type="STRING" id="68775.A0A5C3M9J8"/>
<sequence length="193" mass="21728">MGRWTQYDEDDYRLPEGMKRIGYDSDSGRYYFRNSGGSVWQGPEGAEFGEMTKVSELPTSLSGSSSQRRSEDLEAAPRRAEGYQPLDNDPVNPMARSNAPGFNADYRSLFPFFLIIAVVLLLIWRLILSPGLAPTPKWCPEGAVVYTVQPGDNCWEIARIHGCPFERFKELNQKLQCDHLMPGSSVCLPDTTR</sequence>
<reference evidence="4 5" key="1">
    <citation type="journal article" date="2019" name="Nat. Ecol. Evol.">
        <title>Megaphylogeny resolves global patterns of mushroom evolution.</title>
        <authorList>
            <person name="Varga T."/>
            <person name="Krizsan K."/>
            <person name="Foldi C."/>
            <person name="Dima B."/>
            <person name="Sanchez-Garcia M."/>
            <person name="Sanchez-Ramirez S."/>
            <person name="Szollosi G.J."/>
            <person name="Szarkandi J.G."/>
            <person name="Papp V."/>
            <person name="Albert L."/>
            <person name="Andreopoulos W."/>
            <person name="Angelini C."/>
            <person name="Antonin V."/>
            <person name="Barry K.W."/>
            <person name="Bougher N.L."/>
            <person name="Buchanan P."/>
            <person name="Buyck B."/>
            <person name="Bense V."/>
            <person name="Catcheside P."/>
            <person name="Chovatia M."/>
            <person name="Cooper J."/>
            <person name="Damon W."/>
            <person name="Desjardin D."/>
            <person name="Finy P."/>
            <person name="Geml J."/>
            <person name="Haridas S."/>
            <person name="Hughes K."/>
            <person name="Justo A."/>
            <person name="Karasinski D."/>
            <person name="Kautmanova I."/>
            <person name="Kiss B."/>
            <person name="Kocsube S."/>
            <person name="Kotiranta H."/>
            <person name="LaButti K.M."/>
            <person name="Lechner B.E."/>
            <person name="Liimatainen K."/>
            <person name="Lipzen A."/>
            <person name="Lukacs Z."/>
            <person name="Mihaltcheva S."/>
            <person name="Morgado L.N."/>
            <person name="Niskanen T."/>
            <person name="Noordeloos M.E."/>
            <person name="Ohm R.A."/>
            <person name="Ortiz-Santana B."/>
            <person name="Ovrebo C."/>
            <person name="Racz N."/>
            <person name="Riley R."/>
            <person name="Savchenko A."/>
            <person name="Shiryaev A."/>
            <person name="Soop K."/>
            <person name="Spirin V."/>
            <person name="Szebenyi C."/>
            <person name="Tomsovsky M."/>
            <person name="Tulloss R.E."/>
            <person name="Uehling J."/>
            <person name="Grigoriev I.V."/>
            <person name="Vagvolgyi C."/>
            <person name="Papp T."/>
            <person name="Martin F.M."/>
            <person name="Miettinen O."/>
            <person name="Hibbett D.S."/>
            <person name="Nagy L.G."/>
        </authorList>
    </citation>
    <scope>NUCLEOTIDE SEQUENCE [LARGE SCALE GENOMIC DNA]</scope>
    <source>
        <strain evidence="4 5">CBS 166.37</strain>
    </source>
</reference>
<dbReference type="OrthoDB" id="2107166at2759"/>
<organism evidence="4 5">
    <name type="scientific">Crucibulum laeve</name>
    <dbReference type="NCBI Taxonomy" id="68775"/>
    <lineage>
        <taxon>Eukaryota</taxon>
        <taxon>Fungi</taxon>
        <taxon>Dikarya</taxon>
        <taxon>Basidiomycota</taxon>
        <taxon>Agaricomycotina</taxon>
        <taxon>Agaricomycetes</taxon>
        <taxon>Agaricomycetidae</taxon>
        <taxon>Agaricales</taxon>
        <taxon>Agaricineae</taxon>
        <taxon>Nidulariaceae</taxon>
        <taxon>Crucibulum</taxon>
    </lineage>
</organism>
<dbReference type="AlphaFoldDB" id="A0A5C3M9J8"/>
<dbReference type="Gene3D" id="3.10.350.10">
    <property type="entry name" value="LysM domain"/>
    <property type="match status" value="1"/>
</dbReference>
<dbReference type="InterPro" id="IPR018392">
    <property type="entry name" value="LysM"/>
</dbReference>
<keyword evidence="2" id="KW-1133">Transmembrane helix</keyword>
<keyword evidence="2" id="KW-0472">Membrane</keyword>
<proteinExistence type="predicted"/>
<dbReference type="Proteomes" id="UP000308652">
    <property type="component" value="Unassembled WGS sequence"/>
</dbReference>
<evidence type="ECO:0000259" key="3">
    <source>
        <dbReference type="PROSITE" id="PS51782"/>
    </source>
</evidence>
<feature type="region of interest" description="Disordered" evidence="1">
    <location>
        <begin position="51"/>
        <end position="92"/>
    </location>
</feature>
<protein>
    <recommendedName>
        <fullName evidence="3">LysM domain-containing protein</fullName>
    </recommendedName>
</protein>
<feature type="domain" description="LysM" evidence="3">
    <location>
        <begin position="144"/>
        <end position="188"/>
    </location>
</feature>
<dbReference type="PROSITE" id="PS51782">
    <property type="entry name" value="LYSM"/>
    <property type="match status" value="1"/>
</dbReference>
<keyword evidence="2" id="KW-0812">Transmembrane</keyword>
<evidence type="ECO:0000313" key="4">
    <source>
        <dbReference type="EMBL" id="TFK42134.1"/>
    </source>
</evidence>
<accession>A0A5C3M9J8</accession>
<feature type="compositionally biased region" description="Basic and acidic residues" evidence="1">
    <location>
        <begin position="68"/>
        <end position="81"/>
    </location>
</feature>
<dbReference type="EMBL" id="ML213593">
    <property type="protein sequence ID" value="TFK42134.1"/>
    <property type="molecule type" value="Genomic_DNA"/>
</dbReference>
<evidence type="ECO:0000256" key="1">
    <source>
        <dbReference type="SAM" id="MobiDB-lite"/>
    </source>
</evidence>
<evidence type="ECO:0000256" key="2">
    <source>
        <dbReference type="SAM" id="Phobius"/>
    </source>
</evidence>
<dbReference type="Pfam" id="PF01476">
    <property type="entry name" value="LysM"/>
    <property type="match status" value="1"/>
</dbReference>
<dbReference type="SUPFAM" id="SSF54106">
    <property type="entry name" value="LysM domain"/>
    <property type="match status" value="1"/>
</dbReference>
<dbReference type="CDD" id="cd00118">
    <property type="entry name" value="LysM"/>
    <property type="match status" value="1"/>
</dbReference>
<gene>
    <name evidence="4" type="ORF">BDQ12DRAFT_353769</name>
</gene>